<evidence type="ECO:0000259" key="1">
    <source>
        <dbReference type="Pfam" id="PF00117"/>
    </source>
</evidence>
<dbReference type="PANTHER" id="PTHR43235">
    <property type="entry name" value="GLUTAMINE AMIDOTRANSFERASE PB2B2.05-RELATED"/>
    <property type="match status" value="1"/>
</dbReference>
<dbReference type="PROSITE" id="PS51273">
    <property type="entry name" value="GATASE_TYPE_1"/>
    <property type="match status" value="1"/>
</dbReference>
<dbReference type="EMBL" id="VNJK01000001">
    <property type="protein sequence ID" value="TVX93574.1"/>
    <property type="molecule type" value="Genomic_DNA"/>
</dbReference>
<dbReference type="InterPro" id="IPR044668">
    <property type="entry name" value="PuuD-like"/>
</dbReference>
<feature type="domain" description="Glutamine amidotransferase" evidence="1">
    <location>
        <begin position="34"/>
        <end position="186"/>
    </location>
</feature>
<dbReference type="SUPFAM" id="SSF52317">
    <property type="entry name" value="Class I glutamine amidotransferase-like"/>
    <property type="match status" value="1"/>
</dbReference>
<dbReference type="Proteomes" id="UP000318102">
    <property type="component" value="Unassembled WGS sequence"/>
</dbReference>
<dbReference type="RefSeq" id="WP_144990186.1">
    <property type="nucleotide sequence ID" value="NZ_VNJK01000001.1"/>
</dbReference>
<comment type="caution">
    <text evidence="2">The sequence shown here is derived from an EMBL/GenBank/DDBJ whole genome shotgun (WGS) entry which is preliminary data.</text>
</comment>
<dbReference type="AlphaFoldDB" id="A0A559J112"/>
<dbReference type="InterPro" id="IPR017926">
    <property type="entry name" value="GATASE"/>
</dbReference>
<gene>
    <name evidence="2" type="ORF">FPZ44_11215</name>
</gene>
<reference evidence="2 3" key="1">
    <citation type="submission" date="2019-07" db="EMBL/GenBank/DDBJ databases">
        <authorList>
            <person name="Kim J."/>
        </authorList>
    </citation>
    <scope>NUCLEOTIDE SEQUENCE [LARGE SCALE GENOMIC DNA]</scope>
    <source>
        <strain evidence="2 3">N4</strain>
    </source>
</reference>
<dbReference type="PANTHER" id="PTHR43235:SF1">
    <property type="entry name" value="GLUTAMINE AMIDOTRANSFERASE PB2B2.05-RELATED"/>
    <property type="match status" value="1"/>
</dbReference>
<name>A0A559J112_9BACL</name>
<dbReference type="GO" id="GO:0016811">
    <property type="term" value="F:hydrolase activity, acting on carbon-nitrogen (but not peptide) bonds, in linear amides"/>
    <property type="evidence" value="ECO:0007669"/>
    <property type="project" value="InterPro"/>
</dbReference>
<dbReference type="Gene3D" id="3.40.50.880">
    <property type="match status" value="1"/>
</dbReference>
<accession>A0A559J112</accession>
<proteinExistence type="predicted"/>
<sequence length="214" mass="24676">MKLAFMTQRTDSSNTYLEKRDVLDQRWIDFVLQCGLIPVIVPNNYLAASKLLKHFGDNNHIGGIILTGGGHLSRYGGDAPEREEVEHFLIEYAIITDTPLLGVCRGMQAIQHFFGQKLIEVDGHVSLQHHVIDNNGYCNYKNSYHHWGTKISVQTLVPTFKCIDGVIEAIEHLQYKIKGIMWHPERNYPFDPSDIDLFKRFLNPQWVERRSDEP</sequence>
<protein>
    <submittedName>
        <fullName evidence="2">Gamma-glutamyl-gamma-aminobutyrate hydrolase</fullName>
    </submittedName>
</protein>
<keyword evidence="2" id="KW-0378">Hydrolase</keyword>
<dbReference type="OrthoDB" id="9813383at2"/>
<evidence type="ECO:0000313" key="2">
    <source>
        <dbReference type="EMBL" id="TVX93574.1"/>
    </source>
</evidence>
<evidence type="ECO:0000313" key="3">
    <source>
        <dbReference type="Proteomes" id="UP000318102"/>
    </source>
</evidence>
<keyword evidence="3" id="KW-1185">Reference proteome</keyword>
<dbReference type="InterPro" id="IPR029062">
    <property type="entry name" value="Class_I_gatase-like"/>
</dbReference>
<dbReference type="GO" id="GO:0005829">
    <property type="term" value="C:cytosol"/>
    <property type="evidence" value="ECO:0007669"/>
    <property type="project" value="TreeGrafter"/>
</dbReference>
<dbReference type="Pfam" id="PF00117">
    <property type="entry name" value="GATase"/>
    <property type="match status" value="1"/>
</dbReference>
<organism evidence="2 3">
    <name type="scientific">Paenibacillus agilis</name>
    <dbReference type="NCBI Taxonomy" id="3020863"/>
    <lineage>
        <taxon>Bacteria</taxon>
        <taxon>Bacillati</taxon>
        <taxon>Bacillota</taxon>
        <taxon>Bacilli</taxon>
        <taxon>Bacillales</taxon>
        <taxon>Paenibacillaceae</taxon>
        <taxon>Paenibacillus</taxon>
    </lineage>
</organism>